<dbReference type="FunFam" id="3.40.640.10:FF:000046">
    <property type="entry name" value="Cystathionine gamma-lyase"/>
    <property type="match status" value="1"/>
</dbReference>
<dbReference type="Pfam" id="PF01053">
    <property type="entry name" value="Cys_Met_Meta_PP"/>
    <property type="match status" value="1"/>
</dbReference>
<dbReference type="Gene3D" id="3.40.640.10">
    <property type="entry name" value="Type I PLP-dependent aspartate aminotransferase-like (Major domain)"/>
    <property type="match status" value="1"/>
</dbReference>
<dbReference type="PANTHER" id="PTHR11808:SF80">
    <property type="entry name" value="CYSTATHIONINE GAMMA-LYASE"/>
    <property type="match status" value="1"/>
</dbReference>
<organism evidence="6 7">
    <name type="scientific">Pseudogemmatithrix spongiicola</name>
    <dbReference type="NCBI Taxonomy" id="3062599"/>
    <lineage>
        <taxon>Bacteria</taxon>
        <taxon>Pseudomonadati</taxon>
        <taxon>Gemmatimonadota</taxon>
        <taxon>Gemmatimonadia</taxon>
        <taxon>Gemmatimonadales</taxon>
        <taxon>Gemmatimonadaceae</taxon>
        <taxon>Pseudogemmatithrix</taxon>
    </lineage>
</organism>
<dbReference type="PIRSF" id="PIRSF001434">
    <property type="entry name" value="CGS"/>
    <property type="match status" value="1"/>
</dbReference>
<accession>A0AA49Q8A9</accession>
<evidence type="ECO:0000313" key="6">
    <source>
        <dbReference type="EMBL" id="WKW15611.1"/>
    </source>
</evidence>
<keyword evidence="2 3" id="KW-0663">Pyridoxal phosphate</keyword>
<dbReference type="GO" id="GO:0019346">
    <property type="term" value="P:transsulfuration"/>
    <property type="evidence" value="ECO:0007669"/>
    <property type="project" value="InterPro"/>
</dbReference>
<evidence type="ECO:0000313" key="7">
    <source>
        <dbReference type="Proteomes" id="UP001229955"/>
    </source>
</evidence>
<dbReference type="GO" id="GO:0030170">
    <property type="term" value="F:pyridoxal phosphate binding"/>
    <property type="evidence" value="ECO:0007669"/>
    <property type="project" value="InterPro"/>
</dbReference>
<proteinExistence type="inferred from homology"/>
<dbReference type="InterPro" id="IPR015424">
    <property type="entry name" value="PyrdxlP-dep_Trfase"/>
</dbReference>
<dbReference type="CDD" id="cd00614">
    <property type="entry name" value="CGS_like"/>
    <property type="match status" value="1"/>
</dbReference>
<dbReference type="GO" id="GO:0016846">
    <property type="term" value="F:carbon-sulfur lyase activity"/>
    <property type="evidence" value="ECO:0007669"/>
    <property type="project" value="TreeGrafter"/>
</dbReference>
<dbReference type="InterPro" id="IPR015421">
    <property type="entry name" value="PyrdxlP-dep_Trfase_major"/>
</dbReference>
<dbReference type="PROSITE" id="PS00868">
    <property type="entry name" value="CYS_MET_METAB_PP"/>
    <property type="match status" value="1"/>
</dbReference>
<dbReference type="InterPro" id="IPR000277">
    <property type="entry name" value="Cys/Met-Metab_PyrdxlP-dep_enz"/>
</dbReference>
<sequence length="385" mass="42303">MPPKSKKPSLATLAIHGAREAHAHGDAVVEPLVQSVNHLQKPGTGEGLLYTRYGNTPNAARVQKRLALLEGAEASLLLSSGMAATACALLALLRPGDHLLASQYIYGGTHRLFIEEFVRMGIDVQLVDPWEPRVWRKNIRKETRAIFLETPVNPTCRVLDLRPISFLTRNSGIALVVDSTFASPINFRPLEHGADVVIHSATKYLNGHHDVLMGAVLGSEPYIEEVLQKEMLWGQTPDPFACWLLERGLKTLDVRVQRSNETAMQVALWAEKRKEVVQVHYPGLKSHPDHEIAKDILDGYGGMLALELKGGGKAADRFLKRLRLVTHAPSLGGVDTLVSEPRFTSHAKMTPAERAAIGIPDGFLRFSIGLESAEDLIADLEQALK</sequence>
<dbReference type="SUPFAM" id="SSF53383">
    <property type="entry name" value="PLP-dependent transferases"/>
    <property type="match status" value="1"/>
</dbReference>
<dbReference type="RefSeq" id="WP_367885581.1">
    <property type="nucleotide sequence ID" value="NZ_CP130612.1"/>
</dbReference>
<dbReference type="GO" id="GO:0008483">
    <property type="term" value="F:transaminase activity"/>
    <property type="evidence" value="ECO:0007669"/>
    <property type="project" value="UniProtKB-KW"/>
</dbReference>
<keyword evidence="6" id="KW-0032">Aminotransferase</keyword>
<dbReference type="PANTHER" id="PTHR11808">
    <property type="entry name" value="TRANS-SULFURATION ENZYME FAMILY MEMBER"/>
    <property type="match status" value="1"/>
</dbReference>
<feature type="modified residue" description="N6-(pyridoxal phosphate)lysine" evidence="3">
    <location>
        <position position="203"/>
    </location>
</feature>
<dbReference type="InterPro" id="IPR015422">
    <property type="entry name" value="PyrdxlP-dep_Trfase_small"/>
</dbReference>
<dbReference type="Gene3D" id="3.90.1150.10">
    <property type="entry name" value="Aspartate Aminotransferase, domain 1"/>
    <property type="match status" value="1"/>
</dbReference>
<evidence type="ECO:0000256" key="3">
    <source>
        <dbReference type="PIRSR" id="PIRSR001434-2"/>
    </source>
</evidence>
<dbReference type="EMBL" id="CP130613">
    <property type="protein sequence ID" value="WKW15611.1"/>
    <property type="molecule type" value="Genomic_DNA"/>
</dbReference>
<accession>A0AA49Q5H6</accession>
<dbReference type="InterPro" id="IPR054542">
    <property type="entry name" value="Cys_met_metab_PP"/>
</dbReference>
<dbReference type="GO" id="GO:0005737">
    <property type="term" value="C:cytoplasm"/>
    <property type="evidence" value="ECO:0007669"/>
    <property type="project" value="TreeGrafter"/>
</dbReference>
<evidence type="ECO:0000256" key="2">
    <source>
        <dbReference type="ARBA" id="ARBA00022898"/>
    </source>
</evidence>
<keyword evidence="6" id="KW-0808">Transferase</keyword>
<evidence type="ECO:0000256" key="1">
    <source>
        <dbReference type="ARBA" id="ARBA00001933"/>
    </source>
</evidence>
<gene>
    <name evidence="5" type="ORF">Strain138_002011</name>
    <name evidence="6" type="ORF">Strain318_002010</name>
</gene>
<reference evidence="6" key="1">
    <citation type="submission" date="2023-07" db="EMBL/GenBank/DDBJ databases">
        <authorList>
            <person name="Haufschild T."/>
            <person name="Kallscheuer N."/>
            <person name="Hammer J."/>
            <person name="Kohn T."/>
            <person name="Kabuu M."/>
            <person name="Jogler M."/>
            <person name="Wohfarth N."/>
            <person name="Heuer A."/>
            <person name="Rohde M."/>
            <person name="van Teeseling M.C.F."/>
            <person name="Jogler C."/>
        </authorList>
    </citation>
    <scope>NUCLEOTIDE SEQUENCE</scope>
    <source>
        <strain evidence="5">Strain 138</strain>
        <strain evidence="6">Strain 318</strain>
    </source>
</reference>
<dbReference type="KEGG" id="pspc:Strain318_002010"/>
<evidence type="ECO:0000313" key="5">
    <source>
        <dbReference type="EMBL" id="WKW12704.1"/>
    </source>
</evidence>
<comment type="similarity">
    <text evidence="4">Belongs to the trans-sulfuration enzymes family.</text>
</comment>
<dbReference type="AlphaFoldDB" id="A0AA49Q8A9"/>
<evidence type="ECO:0000256" key="4">
    <source>
        <dbReference type="RuleBase" id="RU362118"/>
    </source>
</evidence>
<name>A0AA49Q8A9_9BACT</name>
<comment type="cofactor">
    <cofactor evidence="1 4">
        <name>pyridoxal 5'-phosphate</name>
        <dbReference type="ChEBI" id="CHEBI:597326"/>
    </cofactor>
</comment>
<dbReference type="EMBL" id="CP130612">
    <property type="protein sequence ID" value="WKW12704.1"/>
    <property type="molecule type" value="Genomic_DNA"/>
</dbReference>
<protein>
    <submittedName>
        <fullName evidence="6">PLP-dependent aspartate aminotransferase family protein</fullName>
    </submittedName>
</protein>
<dbReference type="Proteomes" id="UP001229955">
    <property type="component" value="Chromosome"/>
</dbReference>
<keyword evidence="7" id="KW-1185">Reference proteome</keyword>